<sequence length="1001" mass="105078">MDRTVAALTRHYPRRDEVAQQALSVLNHYHTLVNAEQSDFTYDDGRVELLLSLTGVLPVPIGANTYHCPVAIWLPLDFPSRPPIVYVLASETLQIRKGKHVDANGKVEAPYLENWGRKSEGCSLMSLINELIPIFSARYPLSPVQAKPKPQPSSSGTSAAPARPPLPNAQSQAVPPRPAPPLSVAPAGSQAPVAGPPPRPPLPGHSATMGPRPPSRPQSMSFEPPTRSMTTAPDGRSGSPAAPPRPPPPRSDTNGAGLPPMGRPLPGSFAPPPAYPAQPPLAPPIPPPQRIDPPSAMSALLASYSHPHPPPPPAYPAGFQPPGQAPYPAQSGAVPRQATGTDTGVAYGEAGGAFGSPRVASHQAHERAGSPSQSTVRSVSPQHTSQARHAYEQQDTTRPHSAYHERQGSLGLAQASHRANGYPADPRYGEPRTHSPAPSVAASTMSHPSAGTEALPHSYGQPAYVDPCRGPPTSPPQPHPASGPATSRPTPPSAHLPSARPPHLMYDRAQTHSPAPLSEVGSYASSQMRMSADRSYGPRPPAPPSEYSGVSEYAPYGQGPAAPGPSEPSRSYPASPPHSPPGRAPPTRSMTVSYEARDPSRSYGDRVSDLAFEPIVEPRTAPAPPQEPVHTQAPSSRQSSMHSDYTATTSAFVPRQQQYEPTPDAAYARERGLAMSPSGPSSHASYVSTSHATPPSAISSDASKRPTNGFAPPIPVVAPLPAAQRAIRKSRPASTAAKPVNILDAADDDLESSAPSSPSTVTDPRAPRTVAAADSVSQAGASASAAFSVRAPPVPPNPALLALRTRVHSKLSGAMAELAHSTEAELARLDMMRVDLEKAQPAIEDEMARLEAVRSVCGGVRDRYAQVVAEAQQRMREYEARGEGVDVDEIICGSTVVYTQLLDLVAEDAALEDTIYALGRGLNSDGVANIDLDQFLKRVRLLAKEQFVIRATINKILNGLALRRQGRESQQALGRGATPVMGGGGGGDSGSGGRGTPTPVA</sequence>
<feature type="compositionally biased region" description="Low complexity" evidence="8">
    <location>
        <begin position="752"/>
        <end position="777"/>
    </location>
</feature>
<feature type="compositionally biased region" description="Pro residues" evidence="8">
    <location>
        <begin position="469"/>
        <end position="481"/>
    </location>
</feature>
<comment type="caution">
    <text evidence="11">The sequence shown here is derived from an EMBL/GenBank/DDBJ whole genome shotgun (WGS) entry which is preliminary data.</text>
</comment>
<feature type="compositionally biased region" description="Polar residues" evidence="8">
    <location>
        <begin position="217"/>
        <end position="231"/>
    </location>
</feature>
<evidence type="ECO:0000256" key="3">
    <source>
        <dbReference type="ARBA" id="ARBA00022448"/>
    </source>
</evidence>
<organism evidence="11 12">
    <name type="scientific">Rhodotorula taiwanensis</name>
    <dbReference type="NCBI Taxonomy" id="741276"/>
    <lineage>
        <taxon>Eukaryota</taxon>
        <taxon>Fungi</taxon>
        <taxon>Dikarya</taxon>
        <taxon>Basidiomycota</taxon>
        <taxon>Pucciniomycotina</taxon>
        <taxon>Microbotryomycetes</taxon>
        <taxon>Sporidiobolales</taxon>
        <taxon>Sporidiobolaceae</taxon>
        <taxon>Rhodotorula</taxon>
    </lineage>
</organism>
<feature type="compositionally biased region" description="Basic and acidic residues" evidence="8">
    <location>
        <begin position="595"/>
        <end position="608"/>
    </location>
</feature>
<dbReference type="PROSITE" id="PS51312">
    <property type="entry name" value="SB"/>
    <property type="match status" value="1"/>
</dbReference>
<evidence type="ECO:0000313" key="11">
    <source>
        <dbReference type="EMBL" id="POY76584.1"/>
    </source>
</evidence>
<keyword evidence="4" id="KW-0967">Endosome</keyword>
<feature type="compositionally biased region" description="Low complexity" evidence="8">
    <location>
        <begin position="316"/>
        <end position="333"/>
    </location>
</feature>
<evidence type="ECO:0000256" key="4">
    <source>
        <dbReference type="ARBA" id="ARBA00022753"/>
    </source>
</evidence>
<dbReference type="GO" id="GO:0043162">
    <property type="term" value="P:ubiquitin-dependent protein catabolic process via the multivesicular body sorting pathway"/>
    <property type="evidence" value="ECO:0007669"/>
    <property type="project" value="UniProtKB-ARBA"/>
</dbReference>
<dbReference type="SUPFAM" id="SSF54495">
    <property type="entry name" value="UBC-like"/>
    <property type="match status" value="1"/>
</dbReference>
<keyword evidence="12" id="KW-1185">Reference proteome</keyword>
<dbReference type="SUPFAM" id="SSF140111">
    <property type="entry name" value="Endosomal sorting complex assembly domain"/>
    <property type="match status" value="1"/>
</dbReference>
<feature type="compositionally biased region" description="Polar residues" evidence="8">
    <location>
        <begin position="632"/>
        <end position="660"/>
    </location>
</feature>
<keyword evidence="6" id="KW-0175">Coiled coil</keyword>
<dbReference type="InterPro" id="IPR008883">
    <property type="entry name" value="UEV_N"/>
</dbReference>
<dbReference type="Gene3D" id="6.10.140.820">
    <property type="match status" value="1"/>
</dbReference>
<dbReference type="Proteomes" id="UP000237144">
    <property type="component" value="Unassembled WGS sequence"/>
</dbReference>
<gene>
    <name evidence="11" type="ORF">BMF94_0173</name>
</gene>
<evidence type="ECO:0000256" key="6">
    <source>
        <dbReference type="ARBA" id="ARBA00023054"/>
    </source>
</evidence>
<evidence type="ECO:0000256" key="7">
    <source>
        <dbReference type="PROSITE-ProRule" id="PRU00644"/>
    </source>
</evidence>
<dbReference type="GO" id="GO:0043130">
    <property type="term" value="F:ubiquitin binding"/>
    <property type="evidence" value="ECO:0007669"/>
    <property type="project" value="TreeGrafter"/>
</dbReference>
<dbReference type="Pfam" id="PF09454">
    <property type="entry name" value="Vps23_core"/>
    <property type="match status" value="1"/>
</dbReference>
<name>A0A2S5BIK5_9BASI</name>
<evidence type="ECO:0008006" key="13">
    <source>
        <dbReference type="Google" id="ProtNLM"/>
    </source>
</evidence>
<keyword evidence="3 7" id="KW-0813">Transport</keyword>
<evidence type="ECO:0000256" key="2">
    <source>
        <dbReference type="ARBA" id="ARBA00009594"/>
    </source>
</evidence>
<evidence type="ECO:0000259" key="10">
    <source>
        <dbReference type="PROSITE" id="PS51322"/>
    </source>
</evidence>
<reference evidence="11 12" key="1">
    <citation type="journal article" date="2018" name="Front. Microbiol.">
        <title>Prospects for Fungal Bioremediation of Acidic Radioactive Waste Sites: Characterization and Genome Sequence of Rhodotorula taiwanensis MD1149.</title>
        <authorList>
            <person name="Tkavc R."/>
            <person name="Matrosova V.Y."/>
            <person name="Grichenko O.E."/>
            <person name="Gostincar C."/>
            <person name="Volpe R.P."/>
            <person name="Klimenkova P."/>
            <person name="Gaidamakova E.K."/>
            <person name="Zhou C.E."/>
            <person name="Stewart B.J."/>
            <person name="Lyman M.G."/>
            <person name="Malfatti S.A."/>
            <person name="Rubinfeld B."/>
            <person name="Courtot M."/>
            <person name="Singh J."/>
            <person name="Dalgard C.L."/>
            <person name="Hamilton T."/>
            <person name="Frey K.G."/>
            <person name="Gunde-Cimerman N."/>
            <person name="Dugan L."/>
            <person name="Daly M.J."/>
        </authorList>
    </citation>
    <scope>NUCLEOTIDE SEQUENCE [LARGE SCALE GENOMIC DNA]</scope>
    <source>
        <strain evidence="11 12">MD1149</strain>
    </source>
</reference>
<dbReference type="InterPro" id="IPR017916">
    <property type="entry name" value="SB_dom"/>
</dbReference>
<dbReference type="Gene3D" id="3.10.110.10">
    <property type="entry name" value="Ubiquitin Conjugating Enzyme"/>
    <property type="match status" value="1"/>
</dbReference>
<proteinExistence type="inferred from homology"/>
<comment type="subcellular location">
    <subcellularLocation>
        <location evidence="1">Endosome</location>
    </subcellularLocation>
</comment>
<dbReference type="GO" id="GO:0000813">
    <property type="term" value="C:ESCRT I complex"/>
    <property type="evidence" value="ECO:0007669"/>
    <property type="project" value="TreeGrafter"/>
</dbReference>
<dbReference type="InterPro" id="IPR037202">
    <property type="entry name" value="ESCRT_assembly_dom"/>
</dbReference>
<dbReference type="PANTHER" id="PTHR23306">
    <property type="entry name" value="TUMOR SUSCEPTIBILITY GENE 101 PROTEIN-RELATED"/>
    <property type="match status" value="1"/>
</dbReference>
<dbReference type="Pfam" id="PF05743">
    <property type="entry name" value="UEV"/>
    <property type="match status" value="1"/>
</dbReference>
<dbReference type="CDD" id="cd11685">
    <property type="entry name" value="UEV_TSG101-like"/>
    <property type="match status" value="1"/>
</dbReference>
<feature type="domain" description="SB" evidence="9">
    <location>
        <begin position="895"/>
        <end position="966"/>
    </location>
</feature>
<feature type="compositionally biased region" description="Low complexity" evidence="8">
    <location>
        <begin position="292"/>
        <end position="306"/>
    </location>
</feature>
<feature type="domain" description="UEV" evidence="10">
    <location>
        <begin position="1"/>
        <end position="148"/>
    </location>
</feature>
<feature type="compositionally biased region" description="Gly residues" evidence="8">
    <location>
        <begin position="981"/>
        <end position="995"/>
    </location>
</feature>
<feature type="compositionally biased region" description="Pro residues" evidence="8">
    <location>
        <begin position="269"/>
        <end position="291"/>
    </location>
</feature>
<dbReference type="GO" id="GO:0006886">
    <property type="term" value="P:intracellular protein transport"/>
    <property type="evidence" value="ECO:0007669"/>
    <property type="project" value="UniProtKB-ARBA"/>
</dbReference>
<feature type="region of interest" description="Disordered" evidence="8">
    <location>
        <begin position="971"/>
        <end position="1001"/>
    </location>
</feature>
<dbReference type="AlphaFoldDB" id="A0A2S5BIK5"/>
<feature type="region of interest" description="Disordered" evidence="8">
    <location>
        <begin position="745"/>
        <end position="777"/>
    </location>
</feature>
<feature type="compositionally biased region" description="Polar residues" evidence="8">
    <location>
        <begin position="678"/>
        <end position="701"/>
    </location>
</feature>
<evidence type="ECO:0000313" key="12">
    <source>
        <dbReference type="Proteomes" id="UP000237144"/>
    </source>
</evidence>
<evidence type="ECO:0000256" key="5">
    <source>
        <dbReference type="ARBA" id="ARBA00022927"/>
    </source>
</evidence>
<evidence type="ECO:0000256" key="8">
    <source>
        <dbReference type="SAM" id="MobiDB-lite"/>
    </source>
</evidence>
<protein>
    <recommendedName>
        <fullName evidence="13">UEV domain-containing protein</fullName>
    </recommendedName>
</protein>
<keyword evidence="5 7" id="KW-0653">Protein transport</keyword>
<feature type="compositionally biased region" description="Basic and acidic residues" evidence="8">
    <location>
        <begin position="389"/>
        <end position="407"/>
    </location>
</feature>
<evidence type="ECO:0000259" key="9">
    <source>
        <dbReference type="PROSITE" id="PS51312"/>
    </source>
</evidence>
<dbReference type="EMBL" id="PJQD01000002">
    <property type="protein sequence ID" value="POY76584.1"/>
    <property type="molecule type" value="Genomic_DNA"/>
</dbReference>
<dbReference type="OrthoDB" id="306304at2759"/>
<comment type="similarity">
    <text evidence="2">Belongs to the ubiquitin-conjugating enzyme family. UEV subfamily.</text>
</comment>
<feature type="region of interest" description="Disordered" evidence="8">
    <location>
        <begin position="143"/>
        <end position="716"/>
    </location>
</feature>
<feature type="compositionally biased region" description="Polar residues" evidence="8">
    <location>
        <begin position="370"/>
        <end position="387"/>
    </location>
</feature>
<dbReference type="InterPro" id="IPR052070">
    <property type="entry name" value="ESCRT-I_UEV_domain"/>
</dbReference>
<dbReference type="GO" id="GO:0072666">
    <property type="term" value="P:establishment of protein localization to vacuole"/>
    <property type="evidence" value="ECO:0007669"/>
    <property type="project" value="UniProtKB-ARBA"/>
</dbReference>
<evidence type="ECO:0000256" key="1">
    <source>
        <dbReference type="ARBA" id="ARBA00004177"/>
    </source>
</evidence>
<dbReference type="PANTHER" id="PTHR23306:SF3">
    <property type="entry name" value="TUMOR SUPPRESSOR PROTEIN 101"/>
    <property type="match status" value="1"/>
</dbReference>
<feature type="compositionally biased region" description="Pro residues" evidence="8">
    <location>
        <begin position="241"/>
        <end position="250"/>
    </location>
</feature>
<dbReference type="InterPro" id="IPR016135">
    <property type="entry name" value="UBQ-conjugating_enzyme/RWD"/>
</dbReference>
<dbReference type="PROSITE" id="PS51322">
    <property type="entry name" value="UEV"/>
    <property type="match status" value="1"/>
</dbReference>
<feature type="compositionally biased region" description="Pro residues" evidence="8">
    <location>
        <begin position="194"/>
        <end position="203"/>
    </location>
</feature>
<feature type="compositionally biased region" description="Pro residues" evidence="8">
    <location>
        <begin position="574"/>
        <end position="584"/>
    </location>
</feature>
<accession>A0A2S5BIK5</accession>
<dbReference type="STRING" id="741276.A0A2S5BIK5"/>